<gene>
    <name evidence="13" type="ORF">ACGTZG_05455</name>
</gene>
<keyword evidence="3 8" id="KW-1134">Transmembrane beta strand</keyword>
<dbReference type="PROSITE" id="PS51257">
    <property type="entry name" value="PROKAR_LIPOPROTEIN"/>
    <property type="match status" value="1"/>
</dbReference>
<comment type="caution">
    <text evidence="13">The sequence shown here is derived from an EMBL/GenBank/DDBJ whole genome shotgun (WGS) entry which is preliminary data.</text>
</comment>
<dbReference type="InterPro" id="IPR036942">
    <property type="entry name" value="Beta-barrel_TonB_sf"/>
</dbReference>
<accession>A0ABW7DMM9</accession>
<comment type="similarity">
    <text evidence="8 9">Belongs to the TonB-dependent receptor family.</text>
</comment>
<evidence type="ECO:0000256" key="2">
    <source>
        <dbReference type="ARBA" id="ARBA00022448"/>
    </source>
</evidence>
<feature type="signal peptide" evidence="10">
    <location>
        <begin position="1"/>
        <end position="23"/>
    </location>
</feature>
<dbReference type="InterPro" id="IPR037066">
    <property type="entry name" value="Plug_dom_sf"/>
</dbReference>
<dbReference type="InterPro" id="IPR000531">
    <property type="entry name" value="Beta-barrel_TonB"/>
</dbReference>
<dbReference type="InterPro" id="IPR039426">
    <property type="entry name" value="TonB-dep_rcpt-like"/>
</dbReference>
<organism evidence="13 14">
    <name type="scientific">Megasphaera hexanoica</name>
    <dbReference type="NCBI Taxonomy" id="1675036"/>
    <lineage>
        <taxon>Bacteria</taxon>
        <taxon>Bacillati</taxon>
        <taxon>Bacillota</taxon>
        <taxon>Negativicutes</taxon>
        <taxon>Veillonellales</taxon>
        <taxon>Veillonellaceae</taxon>
        <taxon>Megasphaera</taxon>
    </lineage>
</organism>
<dbReference type="PANTHER" id="PTHR30069">
    <property type="entry name" value="TONB-DEPENDENT OUTER MEMBRANE RECEPTOR"/>
    <property type="match status" value="1"/>
</dbReference>
<dbReference type="PROSITE" id="PS52016">
    <property type="entry name" value="TONB_DEPENDENT_REC_3"/>
    <property type="match status" value="1"/>
</dbReference>
<evidence type="ECO:0000256" key="4">
    <source>
        <dbReference type="ARBA" id="ARBA00022692"/>
    </source>
</evidence>
<evidence type="ECO:0000256" key="5">
    <source>
        <dbReference type="ARBA" id="ARBA00023077"/>
    </source>
</evidence>
<evidence type="ECO:0000256" key="10">
    <source>
        <dbReference type="SAM" id="SignalP"/>
    </source>
</evidence>
<evidence type="ECO:0000256" key="1">
    <source>
        <dbReference type="ARBA" id="ARBA00004571"/>
    </source>
</evidence>
<dbReference type="Pfam" id="PF07715">
    <property type="entry name" value="Plug"/>
    <property type="match status" value="1"/>
</dbReference>
<dbReference type="SUPFAM" id="SSF56935">
    <property type="entry name" value="Porins"/>
    <property type="match status" value="1"/>
</dbReference>
<keyword evidence="10" id="KW-0732">Signal</keyword>
<keyword evidence="7 8" id="KW-0998">Cell outer membrane</keyword>
<feature type="domain" description="TonB-dependent receptor plug" evidence="12">
    <location>
        <begin position="50"/>
        <end position="153"/>
    </location>
</feature>
<dbReference type="Proteomes" id="UP001605989">
    <property type="component" value="Unassembled WGS sequence"/>
</dbReference>
<dbReference type="CDD" id="cd01347">
    <property type="entry name" value="ligand_gated_channel"/>
    <property type="match status" value="1"/>
</dbReference>
<dbReference type="RefSeq" id="WP_257536617.1">
    <property type="nucleotide sequence ID" value="NZ_CP011940.1"/>
</dbReference>
<comment type="subcellular location">
    <subcellularLocation>
        <location evidence="1 8">Cell outer membrane</location>
        <topology evidence="1 8">Multi-pass membrane protein</topology>
    </subcellularLocation>
</comment>
<protein>
    <submittedName>
        <fullName evidence="13">TonB-dependent receptor</fullName>
    </submittedName>
</protein>
<evidence type="ECO:0000256" key="3">
    <source>
        <dbReference type="ARBA" id="ARBA00022452"/>
    </source>
</evidence>
<sequence length="712" mass="81114">MKKKQYIPLLTVSVLLACGSSLAAEPSTIKLQDSYVHPDYVEVERLKDTKEVIVIQKKDIQEKGYTSLSDILKDVPSINVGLTGQGDIDIRGQGSDQSARNLQVLLDGAPITSVVNHPLKTNYDVVPVENIEKIEIIPGGGSVLYGSGASGGVINITTSLRTMNQVQNTLNTEWNSDGEKLNLNIGSKVNDKLTVTAGYSKINRNLYFKNTYRNSDYVYGGFRYDIDKNQRLTVRASHLEEDSRYIGNISISKMLKEGKNYVPAYQTVTVGLDADGHKITEQRRDYLNGDRHLDSYNMTYESSIGSNWRFIGDFFYNKGYYSNTDTDDKRMYHDTKGAKLKFDYSYGSGKQNNLLLGLDIYRQKANLDYNNYKLVNYRTKTYTLEPLSFNYDKKVEALYALNVMNKKKWTFTQGLRRERLLWDFDKQAASGLSGADESNRWNTAAELSAAYHYNDTGRIYARWERGFTSPDGLQITDETRIDGYKRYVTTGADDEIFNMYEVGWRDKIGASTISLTGFYSYTDNQMNRFYIFDAQNHLNMKTMNILKTQRKGIDLSIQQHVGKWKFTEGYTYLKGRSNYNGAGEAWMAEHPKDRIDYTKSGLMKVPKHKVMLRADYAFNKKFNMGATYTYIGKYNNFLSDADKYDNDGGIIGSHSLVDIDAHYKVNKNLEVFGGITNLFNKTYYEYESGIGPYSTITAGSDRTYYGGVKYTF</sequence>
<evidence type="ECO:0000256" key="8">
    <source>
        <dbReference type="PROSITE-ProRule" id="PRU01360"/>
    </source>
</evidence>
<dbReference type="EMBL" id="JBIEKR010000004">
    <property type="protein sequence ID" value="MFG6272632.1"/>
    <property type="molecule type" value="Genomic_DNA"/>
</dbReference>
<dbReference type="PANTHER" id="PTHR30069:SF27">
    <property type="entry name" value="BLL4766 PROTEIN"/>
    <property type="match status" value="1"/>
</dbReference>
<feature type="chain" id="PRO_5046794999" evidence="10">
    <location>
        <begin position="24"/>
        <end position="712"/>
    </location>
</feature>
<keyword evidence="5 9" id="KW-0798">TonB box</keyword>
<evidence type="ECO:0000259" key="11">
    <source>
        <dbReference type="Pfam" id="PF00593"/>
    </source>
</evidence>
<dbReference type="Pfam" id="PF00593">
    <property type="entry name" value="TonB_dep_Rec_b-barrel"/>
    <property type="match status" value="1"/>
</dbReference>
<keyword evidence="2 8" id="KW-0813">Transport</keyword>
<evidence type="ECO:0000256" key="7">
    <source>
        <dbReference type="ARBA" id="ARBA00023237"/>
    </source>
</evidence>
<keyword evidence="14" id="KW-1185">Reference proteome</keyword>
<evidence type="ECO:0000313" key="14">
    <source>
        <dbReference type="Proteomes" id="UP001605989"/>
    </source>
</evidence>
<keyword evidence="4 8" id="KW-0812">Transmembrane</keyword>
<evidence type="ECO:0000259" key="12">
    <source>
        <dbReference type="Pfam" id="PF07715"/>
    </source>
</evidence>
<dbReference type="Gene3D" id="2.170.130.10">
    <property type="entry name" value="TonB-dependent receptor, plug domain"/>
    <property type="match status" value="1"/>
</dbReference>
<dbReference type="InterPro" id="IPR012910">
    <property type="entry name" value="Plug_dom"/>
</dbReference>
<keyword evidence="6 8" id="KW-0472">Membrane</keyword>
<name>A0ABW7DMM9_9FIRM</name>
<proteinExistence type="inferred from homology"/>
<dbReference type="Gene3D" id="2.40.170.20">
    <property type="entry name" value="TonB-dependent receptor, beta-barrel domain"/>
    <property type="match status" value="1"/>
</dbReference>
<evidence type="ECO:0000256" key="6">
    <source>
        <dbReference type="ARBA" id="ARBA00023136"/>
    </source>
</evidence>
<keyword evidence="13" id="KW-0675">Receptor</keyword>
<evidence type="ECO:0000313" key="13">
    <source>
        <dbReference type="EMBL" id="MFG6272632.1"/>
    </source>
</evidence>
<feature type="domain" description="TonB-dependent receptor-like beta-barrel" evidence="11">
    <location>
        <begin position="265"/>
        <end position="678"/>
    </location>
</feature>
<reference evidence="13 14" key="1">
    <citation type="submission" date="2024-10" db="EMBL/GenBank/DDBJ databases">
        <authorList>
            <person name="Sang B.-I."/>
            <person name="Prabhaharan D."/>
        </authorList>
    </citation>
    <scope>NUCLEOTIDE SEQUENCE [LARGE SCALE GENOMIC DNA]</scope>
    <source>
        <strain evidence="13 14">MH</strain>
    </source>
</reference>
<evidence type="ECO:0000256" key="9">
    <source>
        <dbReference type="RuleBase" id="RU003357"/>
    </source>
</evidence>